<sequence>RTAFWGLLPHSLPGQTVTHGPMRIMSRKARQYLQLTEKQKFESELIIGVMWFWILWHCWLGMGIENRFLLRTGSHCFNSLELFATFTNDSLIDSSRPE</sequence>
<dbReference type="AlphaFoldDB" id="A0A3B4H093"/>
<organism evidence="1">
    <name type="scientific">Pundamilia nyererei</name>
    <dbReference type="NCBI Taxonomy" id="303518"/>
    <lineage>
        <taxon>Eukaryota</taxon>
        <taxon>Metazoa</taxon>
        <taxon>Chordata</taxon>
        <taxon>Craniata</taxon>
        <taxon>Vertebrata</taxon>
        <taxon>Euteleostomi</taxon>
        <taxon>Actinopterygii</taxon>
        <taxon>Neopterygii</taxon>
        <taxon>Teleostei</taxon>
        <taxon>Neoteleostei</taxon>
        <taxon>Acanthomorphata</taxon>
        <taxon>Ovalentaria</taxon>
        <taxon>Cichlomorphae</taxon>
        <taxon>Cichliformes</taxon>
        <taxon>Cichlidae</taxon>
        <taxon>African cichlids</taxon>
        <taxon>Pseudocrenilabrinae</taxon>
        <taxon>Haplochromini</taxon>
        <taxon>Pundamilia</taxon>
    </lineage>
</organism>
<dbReference type="GO" id="GO:0045271">
    <property type="term" value="C:respiratory chain complex I"/>
    <property type="evidence" value="ECO:0007669"/>
    <property type="project" value="InterPro"/>
</dbReference>
<dbReference type="Ensembl" id="ENSPNYT00000027576.1">
    <property type="protein sequence ID" value="ENSPNYP00000026916.1"/>
    <property type="gene ID" value="ENSPNYG00000020300.1"/>
</dbReference>
<protein>
    <submittedName>
        <fullName evidence="1">Uncharacterized protein</fullName>
    </submittedName>
</protein>
<accession>A0A3B4H093</accession>
<dbReference type="InterPro" id="IPR026627">
    <property type="entry name" value="NDUFB2_animal"/>
</dbReference>
<reference evidence="1" key="1">
    <citation type="submission" date="2023-09" db="UniProtKB">
        <authorList>
            <consortium name="Ensembl"/>
        </authorList>
    </citation>
    <scope>IDENTIFICATION</scope>
</reference>
<dbReference type="Pfam" id="PF14813">
    <property type="entry name" value="NADH_B2"/>
    <property type="match status" value="1"/>
</dbReference>
<evidence type="ECO:0000313" key="1">
    <source>
        <dbReference type="Ensembl" id="ENSPNYP00000026916.1"/>
    </source>
</evidence>
<name>A0A3B4H093_9CICH</name>
<proteinExistence type="predicted"/>
<dbReference type="GO" id="GO:0005743">
    <property type="term" value="C:mitochondrial inner membrane"/>
    <property type="evidence" value="ECO:0007669"/>
    <property type="project" value="InterPro"/>
</dbReference>
<dbReference type="GeneTree" id="ENSGT00990000204681"/>